<organism evidence="3 4">
    <name type="scientific">Rubritalea tangerina</name>
    <dbReference type="NCBI Taxonomy" id="430798"/>
    <lineage>
        <taxon>Bacteria</taxon>
        <taxon>Pseudomonadati</taxon>
        <taxon>Verrucomicrobiota</taxon>
        <taxon>Verrucomicrobiia</taxon>
        <taxon>Verrucomicrobiales</taxon>
        <taxon>Rubritaleaceae</taxon>
        <taxon>Rubritalea</taxon>
    </lineage>
</organism>
<gene>
    <name evidence="3" type="ORF">ACFSW8_15310</name>
</gene>
<evidence type="ECO:0000313" key="3">
    <source>
        <dbReference type="EMBL" id="MFD2160270.1"/>
    </source>
</evidence>
<dbReference type="RefSeq" id="WP_377178691.1">
    <property type="nucleotide sequence ID" value="NZ_JBHUJB010000074.1"/>
</dbReference>
<accession>A0ABW4ZEY7</accession>
<feature type="coiled-coil region" evidence="1">
    <location>
        <begin position="77"/>
        <end position="167"/>
    </location>
</feature>
<evidence type="ECO:0000256" key="1">
    <source>
        <dbReference type="SAM" id="Coils"/>
    </source>
</evidence>
<proteinExistence type="predicted"/>
<evidence type="ECO:0000313" key="4">
    <source>
        <dbReference type="Proteomes" id="UP001597389"/>
    </source>
</evidence>
<dbReference type="Gene3D" id="1.20.1600.10">
    <property type="entry name" value="Outer membrane efflux proteins (OEP)"/>
    <property type="match status" value="1"/>
</dbReference>
<comment type="caution">
    <text evidence="3">The sequence shown here is derived from an EMBL/GenBank/DDBJ whole genome shotgun (WGS) entry which is preliminary data.</text>
</comment>
<feature type="compositionally biased region" description="Polar residues" evidence="2">
    <location>
        <begin position="13"/>
        <end position="26"/>
    </location>
</feature>
<sequence>MTGCQSLPPVPSYQWSDETARASANLQPEILRAERKFSEEKRRENWSTKLAEASRVGVTATSDGGAVPVFSVDLLKLTRADETTEEAAARLNQLKRQHEIAVRAGKRELRTSNAQLRALELEKKALELELKAQQALYAKGDVRESEVASVQAKLARAESALVNAQNARAAKVDALESLTLLERGKLE</sequence>
<dbReference type="Proteomes" id="UP001597389">
    <property type="component" value="Unassembled WGS sequence"/>
</dbReference>
<protein>
    <submittedName>
        <fullName evidence="3">TolC family protein</fullName>
    </submittedName>
</protein>
<dbReference type="SUPFAM" id="SSF56954">
    <property type="entry name" value="Outer membrane efflux proteins (OEP)"/>
    <property type="match status" value="1"/>
</dbReference>
<keyword evidence="1" id="KW-0175">Coiled coil</keyword>
<name>A0ABW4ZEY7_9BACT</name>
<keyword evidence="4" id="KW-1185">Reference proteome</keyword>
<dbReference type="EMBL" id="JBHUJB010000074">
    <property type="protein sequence ID" value="MFD2160270.1"/>
    <property type="molecule type" value="Genomic_DNA"/>
</dbReference>
<reference evidence="4" key="1">
    <citation type="journal article" date="2019" name="Int. J. Syst. Evol. Microbiol.">
        <title>The Global Catalogue of Microorganisms (GCM) 10K type strain sequencing project: providing services to taxonomists for standard genome sequencing and annotation.</title>
        <authorList>
            <consortium name="The Broad Institute Genomics Platform"/>
            <consortium name="The Broad Institute Genome Sequencing Center for Infectious Disease"/>
            <person name="Wu L."/>
            <person name="Ma J."/>
        </authorList>
    </citation>
    <scope>NUCLEOTIDE SEQUENCE [LARGE SCALE GENOMIC DNA]</scope>
    <source>
        <strain evidence="4">CCUG 57942</strain>
    </source>
</reference>
<feature type="region of interest" description="Disordered" evidence="2">
    <location>
        <begin position="1"/>
        <end position="26"/>
    </location>
</feature>
<evidence type="ECO:0000256" key="2">
    <source>
        <dbReference type="SAM" id="MobiDB-lite"/>
    </source>
</evidence>